<dbReference type="PANTHER" id="PTHR45339:SF1">
    <property type="entry name" value="HYBRID SIGNAL TRANSDUCTION HISTIDINE KINASE J"/>
    <property type="match status" value="1"/>
</dbReference>
<feature type="modified residue" description="4-aspartylphosphate" evidence="15">
    <location>
        <position position="579"/>
    </location>
</feature>
<dbReference type="Gene3D" id="6.10.340.10">
    <property type="match status" value="1"/>
</dbReference>
<dbReference type="SUPFAM" id="SSF47384">
    <property type="entry name" value="Homodimeric domain of signal transducing histidine kinase"/>
    <property type="match status" value="1"/>
</dbReference>
<dbReference type="Pfam" id="PF00072">
    <property type="entry name" value="Response_reg"/>
    <property type="match status" value="1"/>
</dbReference>
<dbReference type="EC" id="2.7.13.3" evidence="3"/>
<dbReference type="InterPro" id="IPR003594">
    <property type="entry name" value="HATPase_dom"/>
</dbReference>
<gene>
    <name evidence="21" type="ORF">AMJAP_2399</name>
</gene>
<accession>A0A7R6P494</accession>
<feature type="domain" description="Response regulatory" evidence="18">
    <location>
        <begin position="530"/>
        <end position="648"/>
    </location>
</feature>
<dbReference type="AlphaFoldDB" id="A0A7R6P494"/>
<dbReference type="Gene3D" id="1.10.287.130">
    <property type="match status" value="1"/>
</dbReference>
<dbReference type="InterPro" id="IPR008207">
    <property type="entry name" value="Sig_transdc_His_kin_Hpt_dom"/>
</dbReference>
<dbReference type="PROSITE" id="PS50885">
    <property type="entry name" value="HAMP"/>
    <property type="match status" value="1"/>
</dbReference>
<evidence type="ECO:0000256" key="8">
    <source>
        <dbReference type="ARBA" id="ARBA00022741"/>
    </source>
</evidence>
<keyword evidence="4" id="KW-1003">Cell membrane</keyword>
<sequence>MIQPKGLLPKITRYSREHPLGYRIMLYVCSCSFLFILFSTALQLTLDYRREFRAIDQQVELIRSSYLASLAKSLWDIDQAQIELQLKGIHNLPDVSYLVLKNTDTGETAIEGELNASPDSPLQIQSFDLIHRTPEQQRKLGQLEVSFDLKAVYQRIWSRGFSILLTQTLLVVLIVLVILIIFHRKITRHLEAMANYSREIGAGQLEHGLTLDRQPPKSSDELDQLVTALNDMRQSIRQEIRHREQEQEELRYNRDQLQTMVERRTASLLQAKEAAEEASNAKSRFLSTMSHEIRTPMNGMLGMIQLLESSQLDGRQRQHIQVLHDATNALLETFNNVLEYGRLVEGAYSISPTRFSLRNLLHNLTALLTPEANRKQLNLQLQYADDVADLFHTEESSLRQIITNLLSNAIKFTDQGNVTLSVTLLNQVSGNQHLRFSISDSGIGIEPELQQHIFDRFTQADETITRRFGGTGLGLAISKELAEHLGGQIGVTSNPGRGSTFWLELNLPLASTIATPDNIKSSQPHHTCQRILLVEDVEINQQVVLGLLEEHHHQVTIAGDGIKALALGREQQFDLILMDMHLPGLSGLEVSARLNNDPDCINFNTRIIALTASVRPEDIHRYLEAGISSVIAKPVHKEQLLSAIAGVNSMTQPNIPTASDNSQIPLLDQAVIRVHQQMLGSEKLATLMQGFCKVHNELWPALQQSIQAADDYEISQQAHKLAGACDTIGFTLASHLLRQLEQQADNGETAQHHFLSQLHQVMVETVELAINWKI</sequence>
<evidence type="ECO:0000256" key="16">
    <source>
        <dbReference type="SAM" id="Phobius"/>
    </source>
</evidence>
<feature type="modified residue" description="Phosphohistidine" evidence="14">
    <location>
        <position position="719"/>
    </location>
</feature>
<evidence type="ECO:0000256" key="7">
    <source>
        <dbReference type="ARBA" id="ARBA00022692"/>
    </source>
</evidence>
<evidence type="ECO:0000256" key="13">
    <source>
        <dbReference type="ARBA" id="ARBA00023136"/>
    </source>
</evidence>
<dbReference type="Gene3D" id="3.40.50.2300">
    <property type="match status" value="1"/>
</dbReference>
<dbReference type="InterPro" id="IPR001789">
    <property type="entry name" value="Sig_transdc_resp-reg_receiver"/>
</dbReference>
<keyword evidence="11 16" id="KW-1133">Transmembrane helix</keyword>
<evidence type="ECO:0000256" key="6">
    <source>
        <dbReference type="ARBA" id="ARBA00022679"/>
    </source>
</evidence>
<dbReference type="CDD" id="cd06225">
    <property type="entry name" value="HAMP"/>
    <property type="match status" value="1"/>
</dbReference>
<dbReference type="GO" id="GO:0005524">
    <property type="term" value="F:ATP binding"/>
    <property type="evidence" value="ECO:0007669"/>
    <property type="project" value="UniProtKB-KW"/>
</dbReference>
<dbReference type="Pfam" id="PF00512">
    <property type="entry name" value="HisKA"/>
    <property type="match status" value="1"/>
</dbReference>
<evidence type="ECO:0000256" key="12">
    <source>
        <dbReference type="ARBA" id="ARBA00023012"/>
    </source>
</evidence>
<dbReference type="Pfam" id="PF00672">
    <property type="entry name" value="HAMP"/>
    <property type="match status" value="1"/>
</dbReference>
<dbReference type="GO" id="GO:0005886">
    <property type="term" value="C:plasma membrane"/>
    <property type="evidence" value="ECO:0007669"/>
    <property type="project" value="UniProtKB-SubCell"/>
</dbReference>
<dbReference type="InterPro" id="IPR003661">
    <property type="entry name" value="HisK_dim/P_dom"/>
</dbReference>
<name>A0A7R6P494_9GAMM</name>
<keyword evidence="9 21" id="KW-0418">Kinase</keyword>
<evidence type="ECO:0000256" key="3">
    <source>
        <dbReference type="ARBA" id="ARBA00012438"/>
    </source>
</evidence>
<feature type="domain" description="Histidine kinase" evidence="17">
    <location>
        <begin position="288"/>
        <end position="509"/>
    </location>
</feature>
<dbReference type="SUPFAM" id="SSF55874">
    <property type="entry name" value="ATPase domain of HSP90 chaperone/DNA topoisomerase II/histidine kinase"/>
    <property type="match status" value="1"/>
</dbReference>
<dbReference type="Gene3D" id="1.20.120.160">
    <property type="entry name" value="HPT domain"/>
    <property type="match status" value="1"/>
</dbReference>
<dbReference type="InterPro" id="IPR033414">
    <property type="entry name" value="Sensor_dom"/>
</dbReference>
<dbReference type="CDD" id="cd16922">
    <property type="entry name" value="HATPase_EvgS-ArcB-TorS-like"/>
    <property type="match status" value="1"/>
</dbReference>
<keyword evidence="8" id="KW-0547">Nucleotide-binding</keyword>
<organism evidence="21 22">
    <name type="scientific">Amphritea japonica ATCC BAA-1530</name>
    <dbReference type="NCBI Taxonomy" id="1278309"/>
    <lineage>
        <taxon>Bacteria</taxon>
        <taxon>Pseudomonadati</taxon>
        <taxon>Pseudomonadota</taxon>
        <taxon>Gammaproteobacteria</taxon>
        <taxon>Oceanospirillales</taxon>
        <taxon>Oceanospirillaceae</taxon>
        <taxon>Amphritea</taxon>
    </lineage>
</organism>
<keyword evidence="6" id="KW-0808">Transferase</keyword>
<dbReference type="CDD" id="cd00082">
    <property type="entry name" value="HisKA"/>
    <property type="match status" value="1"/>
</dbReference>
<dbReference type="InterPro" id="IPR004358">
    <property type="entry name" value="Sig_transdc_His_kin-like_C"/>
</dbReference>
<dbReference type="SMART" id="SM00304">
    <property type="entry name" value="HAMP"/>
    <property type="match status" value="1"/>
</dbReference>
<comment type="subcellular location">
    <subcellularLocation>
        <location evidence="2">Cell membrane</location>
        <topology evidence="2">Multi-pass membrane protein</topology>
    </subcellularLocation>
</comment>
<dbReference type="FunFam" id="3.30.565.10:FF:000010">
    <property type="entry name" value="Sensor histidine kinase RcsC"/>
    <property type="match status" value="1"/>
</dbReference>
<dbReference type="EMBL" id="AP014545">
    <property type="protein sequence ID" value="BBB26988.1"/>
    <property type="molecule type" value="Genomic_DNA"/>
</dbReference>
<evidence type="ECO:0000256" key="4">
    <source>
        <dbReference type="ARBA" id="ARBA00022475"/>
    </source>
</evidence>
<dbReference type="Pfam" id="PF17149">
    <property type="entry name" value="CHASE5"/>
    <property type="match status" value="1"/>
</dbReference>
<dbReference type="InterPro" id="IPR036641">
    <property type="entry name" value="HPT_dom_sf"/>
</dbReference>
<dbReference type="InterPro" id="IPR003660">
    <property type="entry name" value="HAMP_dom"/>
</dbReference>
<dbReference type="SUPFAM" id="SSF52172">
    <property type="entry name" value="CheY-like"/>
    <property type="match status" value="1"/>
</dbReference>
<keyword evidence="5 15" id="KW-0597">Phosphoprotein</keyword>
<evidence type="ECO:0000256" key="14">
    <source>
        <dbReference type="PROSITE-ProRule" id="PRU00110"/>
    </source>
</evidence>
<dbReference type="Pfam" id="PF02518">
    <property type="entry name" value="HATPase_c"/>
    <property type="match status" value="1"/>
</dbReference>
<dbReference type="CDD" id="cd17546">
    <property type="entry name" value="REC_hyHK_CKI1_RcsC-like"/>
    <property type="match status" value="1"/>
</dbReference>
<dbReference type="Gene3D" id="3.30.565.10">
    <property type="entry name" value="Histidine kinase-like ATPase, C-terminal domain"/>
    <property type="match status" value="1"/>
</dbReference>
<dbReference type="SMART" id="SM00388">
    <property type="entry name" value="HisKA"/>
    <property type="match status" value="1"/>
</dbReference>
<dbReference type="SMART" id="SM00387">
    <property type="entry name" value="HATPase_c"/>
    <property type="match status" value="1"/>
</dbReference>
<evidence type="ECO:0000256" key="5">
    <source>
        <dbReference type="ARBA" id="ARBA00022553"/>
    </source>
</evidence>
<keyword evidence="10" id="KW-0067">ATP-binding</keyword>
<dbReference type="PROSITE" id="PS50109">
    <property type="entry name" value="HIS_KIN"/>
    <property type="match status" value="1"/>
</dbReference>
<dbReference type="Proteomes" id="UP000595663">
    <property type="component" value="Chromosome"/>
</dbReference>
<evidence type="ECO:0000259" key="19">
    <source>
        <dbReference type="PROSITE" id="PS50885"/>
    </source>
</evidence>
<evidence type="ECO:0000259" key="20">
    <source>
        <dbReference type="PROSITE" id="PS50894"/>
    </source>
</evidence>
<evidence type="ECO:0000256" key="1">
    <source>
        <dbReference type="ARBA" id="ARBA00000085"/>
    </source>
</evidence>
<feature type="transmembrane region" description="Helical" evidence="16">
    <location>
        <begin position="24"/>
        <end position="46"/>
    </location>
</feature>
<dbReference type="SMART" id="SM00448">
    <property type="entry name" value="REC"/>
    <property type="match status" value="1"/>
</dbReference>
<dbReference type="OrthoDB" id="6724607at2"/>
<dbReference type="GO" id="GO:0000155">
    <property type="term" value="F:phosphorelay sensor kinase activity"/>
    <property type="evidence" value="ECO:0007669"/>
    <property type="project" value="InterPro"/>
</dbReference>
<evidence type="ECO:0000313" key="22">
    <source>
        <dbReference type="Proteomes" id="UP000595663"/>
    </source>
</evidence>
<feature type="domain" description="HPt" evidence="20">
    <location>
        <begin position="680"/>
        <end position="772"/>
    </location>
</feature>
<dbReference type="PROSITE" id="PS50110">
    <property type="entry name" value="RESPONSE_REGULATORY"/>
    <property type="match status" value="1"/>
</dbReference>
<dbReference type="Pfam" id="PF01627">
    <property type="entry name" value="Hpt"/>
    <property type="match status" value="1"/>
</dbReference>
<proteinExistence type="predicted"/>
<keyword evidence="12" id="KW-0902">Two-component regulatory system</keyword>
<dbReference type="InterPro" id="IPR011006">
    <property type="entry name" value="CheY-like_superfamily"/>
</dbReference>
<evidence type="ECO:0000256" key="11">
    <source>
        <dbReference type="ARBA" id="ARBA00022989"/>
    </source>
</evidence>
<evidence type="ECO:0000259" key="17">
    <source>
        <dbReference type="PROSITE" id="PS50109"/>
    </source>
</evidence>
<dbReference type="SUPFAM" id="SSF47226">
    <property type="entry name" value="Histidine-containing phosphotransfer domain, HPT domain"/>
    <property type="match status" value="1"/>
</dbReference>
<dbReference type="InterPro" id="IPR005467">
    <property type="entry name" value="His_kinase_dom"/>
</dbReference>
<reference evidence="21 22" key="1">
    <citation type="journal article" date="2008" name="Int. J. Syst. Evol. Microbiol.">
        <title>Amphritea japonica sp. nov. and Amphritea balenae sp. nov., isolated from the sediment adjacent to sperm whale carcasses off Kagoshima, Japan.</title>
        <authorList>
            <person name="Miyazaki M."/>
            <person name="Nogi Y."/>
            <person name="Fujiwara Y."/>
            <person name="Kawato M."/>
            <person name="Nagahama T."/>
            <person name="Kubokawa K."/>
            <person name="Horikoshi K."/>
        </authorList>
    </citation>
    <scope>NUCLEOTIDE SEQUENCE [LARGE SCALE GENOMIC DNA]</scope>
    <source>
        <strain evidence="21 22">ATCC BAA-1530</strain>
    </source>
</reference>
<dbReference type="InterPro" id="IPR036097">
    <property type="entry name" value="HisK_dim/P_sf"/>
</dbReference>
<feature type="transmembrane region" description="Helical" evidence="16">
    <location>
        <begin position="160"/>
        <end position="182"/>
    </location>
</feature>
<dbReference type="InterPro" id="IPR036890">
    <property type="entry name" value="HATPase_C_sf"/>
</dbReference>
<evidence type="ECO:0000256" key="9">
    <source>
        <dbReference type="ARBA" id="ARBA00022777"/>
    </source>
</evidence>
<evidence type="ECO:0000313" key="21">
    <source>
        <dbReference type="EMBL" id="BBB26988.1"/>
    </source>
</evidence>
<comment type="catalytic activity">
    <reaction evidence="1">
        <text>ATP + protein L-histidine = ADP + protein N-phospho-L-histidine.</text>
        <dbReference type="EC" id="2.7.13.3"/>
    </reaction>
</comment>
<dbReference type="PANTHER" id="PTHR45339">
    <property type="entry name" value="HYBRID SIGNAL TRANSDUCTION HISTIDINE KINASE J"/>
    <property type="match status" value="1"/>
</dbReference>
<keyword evidence="13 16" id="KW-0472">Membrane</keyword>
<feature type="domain" description="HAMP" evidence="19">
    <location>
        <begin position="184"/>
        <end position="241"/>
    </location>
</feature>
<keyword evidence="22" id="KW-1185">Reference proteome</keyword>
<keyword evidence="7 16" id="KW-0812">Transmembrane</keyword>
<evidence type="ECO:0000256" key="15">
    <source>
        <dbReference type="PROSITE-ProRule" id="PRU00169"/>
    </source>
</evidence>
<evidence type="ECO:0000259" key="18">
    <source>
        <dbReference type="PROSITE" id="PS50110"/>
    </source>
</evidence>
<dbReference type="PRINTS" id="PR00344">
    <property type="entry name" value="BCTRLSENSOR"/>
</dbReference>
<dbReference type="KEGG" id="ajp:AMJAP_2399"/>
<dbReference type="RefSeq" id="WP_019620212.1">
    <property type="nucleotide sequence ID" value="NZ_AP014545.1"/>
</dbReference>
<protein>
    <recommendedName>
        <fullName evidence="3">histidine kinase</fullName>
        <ecNumber evidence="3">2.7.13.3</ecNumber>
    </recommendedName>
</protein>
<evidence type="ECO:0000256" key="2">
    <source>
        <dbReference type="ARBA" id="ARBA00004651"/>
    </source>
</evidence>
<evidence type="ECO:0000256" key="10">
    <source>
        <dbReference type="ARBA" id="ARBA00022840"/>
    </source>
</evidence>
<dbReference type="PROSITE" id="PS50894">
    <property type="entry name" value="HPT"/>
    <property type="match status" value="1"/>
</dbReference>